<dbReference type="NCBIfam" id="TIGR00254">
    <property type="entry name" value="GGDEF"/>
    <property type="match status" value="1"/>
</dbReference>
<dbReference type="Pfam" id="PF13426">
    <property type="entry name" value="PAS_9"/>
    <property type="match status" value="1"/>
</dbReference>
<protein>
    <submittedName>
        <fullName evidence="6">GGDEF: diguanylate cyclase (GGDEF) domain</fullName>
    </submittedName>
</protein>
<feature type="domain" description="PAS" evidence="2">
    <location>
        <begin position="196"/>
        <end position="251"/>
    </location>
</feature>
<dbReference type="InterPro" id="IPR029787">
    <property type="entry name" value="Nucleotide_cyclase"/>
</dbReference>
<dbReference type="InterPro" id="IPR000014">
    <property type="entry name" value="PAS"/>
</dbReference>
<evidence type="ECO:0000256" key="1">
    <source>
        <dbReference type="SAM" id="Phobius"/>
    </source>
</evidence>
<organism evidence="6 7">
    <name type="scientific">Solimicrobium silvestre</name>
    <dbReference type="NCBI Taxonomy" id="2099400"/>
    <lineage>
        <taxon>Bacteria</taxon>
        <taxon>Pseudomonadati</taxon>
        <taxon>Pseudomonadota</taxon>
        <taxon>Betaproteobacteria</taxon>
        <taxon>Burkholderiales</taxon>
        <taxon>Oxalobacteraceae</taxon>
        <taxon>Solimicrobium</taxon>
    </lineage>
</organism>
<dbReference type="InterPro" id="IPR035965">
    <property type="entry name" value="PAS-like_dom_sf"/>
</dbReference>
<accession>A0A2S9GXT1</accession>
<feature type="transmembrane region" description="Helical" evidence="1">
    <location>
        <begin position="85"/>
        <end position="106"/>
    </location>
</feature>
<sequence length="762" mass="84321">MLIQSIRRLIIAPQSELGDIAQWRNYVLSTILLVVLILGTIVAVPSALAALFDKRPAIAISDALAVAWLFALWHSRRLSYRARAWNFCALIYLIGLSLLFSVGPASEIYLMAFPVMVALLLGLRPALFGIALNAFTLLCVGYLFNADLNIQGFEAHPLLRWTIITINFTLINSLITIATVMLLHGLDKSLEKSHDGEALYRATFENAPIGVARLGLDGHWLQVNQKLCDITGYGRQELLGLAFQDITHPLDVAADIAGLEALNHGEIKSFDREKRYVRKDGSHIFVHVHSSVVRNAAGIARYVISVATDITERRVAESKIHTLAFYDVLTQLPNRRLLVDRLGHALAGCKRSRRQGAIMFIDMDNFKTLNDIHGHDVGDRLLVEVARRLQSSVRQGDTVARLGGDDFVVMVEDLLPDTLAASQAETVAQKILTVLNEPFNLELKMGADRHKSIEYHCSASIGISLFGEYEDMVDELLKQADLAVYQAKDSGRNTVRFFDRDMQAKVAARATLTEDLREAVSAEQFMIYYQAQVQEDGCVTGVEALVRWRHPQRGVVSPAEFIPLAEETGLIVPLGQWVLQTACVQLADWAAVSETAHLSIAVNVSARQFAQHHFVDEVLTVLESSGANPQRLKLELTESLLIMNVDEVIEKMSALKARGVCFSLDDFGTGYSSLSYLKRLPLDQLKIDQSFVRDVLSDPNDAAIAKTIIALGKSLGLGVIAEGVETSAQRDFLASCGCHAYQGYLYGRPMPIQEFKSFHITD</sequence>
<dbReference type="InterPro" id="IPR000700">
    <property type="entry name" value="PAS-assoc_C"/>
</dbReference>
<dbReference type="AlphaFoldDB" id="A0A2S9GXT1"/>
<evidence type="ECO:0000259" key="2">
    <source>
        <dbReference type="PROSITE" id="PS50112"/>
    </source>
</evidence>
<keyword evidence="1" id="KW-1133">Transmembrane helix</keyword>
<evidence type="ECO:0000313" key="7">
    <source>
        <dbReference type="Proteomes" id="UP000237839"/>
    </source>
</evidence>
<feature type="transmembrane region" description="Helical" evidence="1">
    <location>
        <begin position="126"/>
        <end position="146"/>
    </location>
</feature>
<dbReference type="Pfam" id="PF00563">
    <property type="entry name" value="EAL"/>
    <property type="match status" value="1"/>
</dbReference>
<dbReference type="FunFam" id="3.20.20.450:FF:000001">
    <property type="entry name" value="Cyclic di-GMP phosphodiesterase yahA"/>
    <property type="match status" value="1"/>
</dbReference>
<dbReference type="InterPro" id="IPR000160">
    <property type="entry name" value="GGDEF_dom"/>
</dbReference>
<dbReference type="SMART" id="SM00052">
    <property type="entry name" value="EAL"/>
    <property type="match status" value="1"/>
</dbReference>
<dbReference type="Gene3D" id="3.30.70.270">
    <property type="match status" value="1"/>
</dbReference>
<feature type="transmembrane region" description="Helical" evidence="1">
    <location>
        <begin position="158"/>
        <end position="183"/>
    </location>
</feature>
<dbReference type="InterPro" id="IPR052155">
    <property type="entry name" value="Biofilm_reg_signaling"/>
</dbReference>
<dbReference type="PROSITE" id="PS50112">
    <property type="entry name" value="PAS"/>
    <property type="match status" value="1"/>
</dbReference>
<feature type="transmembrane region" description="Helical" evidence="1">
    <location>
        <begin position="57"/>
        <end position="73"/>
    </location>
</feature>
<dbReference type="NCBIfam" id="TIGR00229">
    <property type="entry name" value="sensory_box"/>
    <property type="match status" value="1"/>
</dbReference>
<dbReference type="PANTHER" id="PTHR44757:SF2">
    <property type="entry name" value="BIOFILM ARCHITECTURE MAINTENANCE PROTEIN MBAA"/>
    <property type="match status" value="1"/>
</dbReference>
<dbReference type="SMART" id="SM00267">
    <property type="entry name" value="GGDEF"/>
    <property type="match status" value="1"/>
</dbReference>
<dbReference type="InterPro" id="IPR035919">
    <property type="entry name" value="EAL_sf"/>
</dbReference>
<feature type="transmembrane region" description="Helical" evidence="1">
    <location>
        <begin position="26"/>
        <end position="51"/>
    </location>
</feature>
<keyword evidence="7" id="KW-1185">Reference proteome</keyword>
<dbReference type="RefSeq" id="WP_105532638.1">
    <property type="nucleotide sequence ID" value="NZ_PUGF01000013.1"/>
</dbReference>
<keyword evidence="1" id="KW-0472">Membrane</keyword>
<name>A0A2S9GXT1_9BURK</name>
<dbReference type="SUPFAM" id="SSF55073">
    <property type="entry name" value="Nucleotide cyclase"/>
    <property type="match status" value="1"/>
</dbReference>
<dbReference type="InterPro" id="IPR048437">
    <property type="entry name" value="MASE11"/>
</dbReference>
<dbReference type="OrthoDB" id="9813903at2"/>
<reference evidence="6 7" key="1">
    <citation type="submission" date="2018-02" db="EMBL/GenBank/DDBJ databases">
        <title>Solimicrobium silvestre gen. nov., sp. nov., isolated from alpine forest soil.</title>
        <authorList>
            <person name="Margesin R."/>
            <person name="Albuquerque L."/>
            <person name="Zhang D.-C."/>
            <person name="Froufe H.J.C."/>
            <person name="Severino R."/>
            <person name="Roxo I."/>
            <person name="Egas C."/>
            <person name="Da Costa M.S."/>
        </authorList>
    </citation>
    <scope>NUCLEOTIDE SEQUENCE [LARGE SCALE GENOMIC DNA]</scope>
    <source>
        <strain evidence="6 7">S20-91</strain>
    </source>
</reference>
<feature type="domain" description="EAL" evidence="4">
    <location>
        <begin position="509"/>
        <end position="762"/>
    </location>
</feature>
<evidence type="ECO:0000259" key="3">
    <source>
        <dbReference type="PROSITE" id="PS50113"/>
    </source>
</evidence>
<dbReference type="SUPFAM" id="SSF55785">
    <property type="entry name" value="PYP-like sensor domain (PAS domain)"/>
    <property type="match status" value="1"/>
</dbReference>
<evidence type="ECO:0000313" key="6">
    <source>
        <dbReference type="EMBL" id="PRC92523.1"/>
    </source>
</evidence>
<dbReference type="Proteomes" id="UP000237839">
    <property type="component" value="Unassembled WGS sequence"/>
</dbReference>
<dbReference type="PANTHER" id="PTHR44757">
    <property type="entry name" value="DIGUANYLATE CYCLASE DGCP"/>
    <property type="match status" value="1"/>
</dbReference>
<comment type="caution">
    <text evidence="6">The sequence shown here is derived from an EMBL/GenBank/DDBJ whole genome shotgun (WGS) entry which is preliminary data.</text>
</comment>
<dbReference type="Pfam" id="PF20969">
    <property type="entry name" value="MASE11"/>
    <property type="match status" value="1"/>
</dbReference>
<evidence type="ECO:0000259" key="4">
    <source>
        <dbReference type="PROSITE" id="PS50883"/>
    </source>
</evidence>
<dbReference type="InterPro" id="IPR043128">
    <property type="entry name" value="Rev_trsase/Diguanyl_cyclase"/>
</dbReference>
<dbReference type="CDD" id="cd01948">
    <property type="entry name" value="EAL"/>
    <property type="match status" value="1"/>
</dbReference>
<dbReference type="SMART" id="SM00086">
    <property type="entry name" value="PAC"/>
    <property type="match status" value="1"/>
</dbReference>
<dbReference type="PROSITE" id="PS50887">
    <property type="entry name" value="GGDEF"/>
    <property type="match status" value="1"/>
</dbReference>
<keyword evidence="1" id="KW-0812">Transmembrane</keyword>
<dbReference type="SMART" id="SM00091">
    <property type="entry name" value="PAS"/>
    <property type="match status" value="1"/>
</dbReference>
<dbReference type="InterPro" id="IPR001610">
    <property type="entry name" value="PAC"/>
</dbReference>
<dbReference type="CDD" id="cd00130">
    <property type="entry name" value="PAS"/>
    <property type="match status" value="1"/>
</dbReference>
<proteinExistence type="predicted"/>
<dbReference type="Gene3D" id="3.30.450.20">
    <property type="entry name" value="PAS domain"/>
    <property type="match status" value="1"/>
</dbReference>
<feature type="domain" description="GGDEF" evidence="5">
    <location>
        <begin position="354"/>
        <end position="500"/>
    </location>
</feature>
<dbReference type="Pfam" id="PF00990">
    <property type="entry name" value="GGDEF"/>
    <property type="match status" value="1"/>
</dbReference>
<dbReference type="PROSITE" id="PS50113">
    <property type="entry name" value="PAC"/>
    <property type="match status" value="1"/>
</dbReference>
<feature type="domain" description="PAC" evidence="3">
    <location>
        <begin position="270"/>
        <end position="322"/>
    </location>
</feature>
<dbReference type="CDD" id="cd01949">
    <property type="entry name" value="GGDEF"/>
    <property type="match status" value="1"/>
</dbReference>
<gene>
    <name evidence="6" type="ORF">S2091_2898</name>
</gene>
<dbReference type="Gene3D" id="3.20.20.450">
    <property type="entry name" value="EAL domain"/>
    <property type="match status" value="1"/>
</dbReference>
<evidence type="ECO:0000259" key="5">
    <source>
        <dbReference type="PROSITE" id="PS50887"/>
    </source>
</evidence>
<dbReference type="PROSITE" id="PS50883">
    <property type="entry name" value="EAL"/>
    <property type="match status" value="1"/>
</dbReference>
<dbReference type="SUPFAM" id="SSF141868">
    <property type="entry name" value="EAL domain-like"/>
    <property type="match status" value="1"/>
</dbReference>
<dbReference type="EMBL" id="PUGF01000013">
    <property type="protein sequence ID" value="PRC92523.1"/>
    <property type="molecule type" value="Genomic_DNA"/>
</dbReference>
<dbReference type="InterPro" id="IPR001633">
    <property type="entry name" value="EAL_dom"/>
</dbReference>